<dbReference type="KEGG" id="agv:OJF2_34220"/>
<name>A0A5B9W3Q1_9BACT</name>
<gene>
    <name evidence="2" type="ORF">OJF2_34220</name>
</gene>
<dbReference type="AlphaFoldDB" id="A0A5B9W3Q1"/>
<dbReference type="OrthoDB" id="9798081at2"/>
<feature type="chain" id="PRO_5022907641" description="DUF4440 domain-containing protein" evidence="1">
    <location>
        <begin position="31"/>
        <end position="189"/>
    </location>
</feature>
<dbReference type="Gene3D" id="3.10.450.50">
    <property type="match status" value="1"/>
</dbReference>
<dbReference type="RefSeq" id="WP_148594745.1">
    <property type="nucleotide sequence ID" value="NZ_CP042997.1"/>
</dbReference>
<evidence type="ECO:0000313" key="3">
    <source>
        <dbReference type="Proteomes" id="UP000324233"/>
    </source>
</evidence>
<dbReference type="EMBL" id="CP042997">
    <property type="protein sequence ID" value="QEH34877.1"/>
    <property type="molecule type" value="Genomic_DNA"/>
</dbReference>
<accession>A0A5B9W3Q1</accession>
<evidence type="ECO:0000313" key="2">
    <source>
        <dbReference type="EMBL" id="QEH34877.1"/>
    </source>
</evidence>
<dbReference type="SUPFAM" id="SSF54427">
    <property type="entry name" value="NTF2-like"/>
    <property type="match status" value="1"/>
</dbReference>
<keyword evidence="3" id="KW-1185">Reference proteome</keyword>
<protein>
    <recommendedName>
        <fullName evidence="4">DUF4440 domain-containing protein</fullName>
    </recommendedName>
</protein>
<evidence type="ECO:0008006" key="4">
    <source>
        <dbReference type="Google" id="ProtNLM"/>
    </source>
</evidence>
<proteinExistence type="predicted"/>
<feature type="signal peptide" evidence="1">
    <location>
        <begin position="1"/>
        <end position="30"/>
    </location>
</feature>
<keyword evidence="1" id="KW-0732">Signal</keyword>
<dbReference type="InterPro" id="IPR032710">
    <property type="entry name" value="NTF2-like_dom_sf"/>
</dbReference>
<organism evidence="2 3">
    <name type="scientific">Aquisphaera giovannonii</name>
    <dbReference type="NCBI Taxonomy" id="406548"/>
    <lineage>
        <taxon>Bacteria</taxon>
        <taxon>Pseudomonadati</taxon>
        <taxon>Planctomycetota</taxon>
        <taxon>Planctomycetia</taxon>
        <taxon>Isosphaerales</taxon>
        <taxon>Isosphaeraceae</taxon>
        <taxon>Aquisphaera</taxon>
    </lineage>
</organism>
<reference evidence="2 3" key="1">
    <citation type="submission" date="2019-08" db="EMBL/GenBank/DDBJ databases">
        <title>Deep-cultivation of Planctomycetes and their phenomic and genomic characterization uncovers novel biology.</title>
        <authorList>
            <person name="Wiegand S."/>
            <person name="Jogler M."/>
            <person name="Boedeker C."/>
            <person name="Pinto D."/>
            <person name="Vollmers J."/>
            <person name="Rivas-Marin E."/>
            <person name="Kohn T."/>
            <person name="Peeters S.H."/>
            <person name="Heuer A."/>
            <person name="Rast P."/>
            <person name="Oberbeckmann S."/>
            <person name="Bunk B."/>
            <person name="Jeske O."/>
            <person name="Meyerdierks A."/>
            <person name="Storesund J.E."/>
            <person name="Kallscheuer N."/>
            <person name="Luecker S."/>
            <person name="Lage O.M."/>
            <person name="Pohl T."/>
            <person name="Merkel B.J."/>
            <person name="Hornburger P."/>
            <person name="Mueller R.-W."/>
            <person name="Bruemmer F."/>
            <person name="Labrenz M."/>
            <person name="Spormann A.M."/>
            <person name="Op den Camp H."/>
            <person name="Overmann J."/>
            <person name="Amann R."/>
            <person name="Jetten M.S.M."/>
            <person name="Mascher T."/>
            <person name="Medema M.H."/>
            <person name="Devos D.P."/>
            <person name="Kaster A.-K."/>
            <person name="Ovreas L."/>
            <person name="Rohde M."/>
            <person name="Galperin M.Y."/>
            <person name="Jogler C."/>
        </authorList>
    </citation>
    <scope>NUCLEOTIDE SEQUENCE [LARGE SCALE GENOMIC DNA]</scope>
    <source>
        <strain evidence="2 3">OJF2</strain>
    </source>
</reference>
<sequence precursor="true">MSATHRRPSRFARLLVLAAAACVAPTAAHTAPAPPAAEDRDRDLGSIDGILDRLYGAISGPAGPRDWDAFRTLFAPGARLIPTVRRPGEPAAARVLTPDEFVEASAPRLKEEGFFEREVARRVDRFGAMAHVFSTYESRHAKDDAKPFSRGINSIQLLDDGRRWWVVTIFWDAERAGTTIPPEYLPRQE</sequence>
<dbReference type="Proteomes" id="UP000324233">
    <property type="component" value="Chromosome"/>
</dbReference>
<evidence type="ECO:0000256" key="1">
    <source>
        <dbReference type="SAM" id="SignalP"/>
    </source>
</evidence>